<evidence type="ECO:0000256" key="4">
    <source>
        <dbReference type="ARBA" id="ARBA00022833"/>
    </source>
</evidence>
<evidence type="ECO:0000256" key="6">
    <source>
        <dbReference type="RuleBase" id="RU003983"/>
    </source>
</evidence>
<reference evidence="9 10" key="1">
    <citation type="submission" date="2014-08" db="EMBL/GenBank/DDBJ databases">
        <title>Genomic and Phenotypic Diversity of Colwellia psychrerythraea strains from Disparate Marine Basins.</title>
        <authorList>
            <person name="Techtmann S.M."/>
            <person name="Stelling S.C."/>
            <person name="Utturkar S.M."/>
            <person name="Alshibli N."/>
            <person name="Harris A."/>
            <person name="Brown S.D."/>
            <person name="Hazen T.C."/>
        </authorList>
    </citation>
    <scope>NUCLEOTIDE SEQUENCE [LARGE SCALE GENOMIC DNA]</scope>
    <source>
        <strain evidence="9 10">GAB14E</strain>
    </source>
</reference>
<dbReference type="Pfam" id="PF01435">
    <property type="entry name" value="Peptidase_M48"/>
    <property type="match status" value="1"/>
</dbReference>
<proteinExistence type="inferred from homology"/>
<evidence type="ECO:0000313" key="9">
    <source>
        <dbReference type="EMBL" id="KGJ90997.1"/>
    </source>
</evidence>
<feature type="transmembrane region" description="Helical" evidence="7">
    <location>
        <begin position="290"/>
        <end position="314"/>
    </location>
</feature>
<evidence type="ECO:0000259" key="8">
    <source>
        <dbReference type="Pfam" id="PF01435"/>
    </source>
</evidence>
<protein>
    <submittedName>
        <fullName evidence="9">Peptidase M48 Ste24p</fullName>
    </submittedName>
</protein>
<comment type="similarity">
    <text evidence="6">Belongs to the peptidase M48 family.</text>
</comment>
<feature type="transmembrane region" description="Helical" evidence="7">
    <location>
        <begin position="197"/>
        <end position="214"/>
    </location>
</feature>
<evidence type="ECO:0000256" key="3">
    <source>
        <dbReference type="ARBA" id="ARBA00022801"/>
    </source>
</evidence>
<dbReference type="PATRIC" id="fig|28229.3.peg.3325"/>
<sequence length="320" mass="35732">MVTGQLAVWLNIITIVILAFVIANLTVSAIVSLLTQKFISLQVKSRKIVLWLLVILPWLTSIFVALVFLNGYTSATIFEAELDYAHWHHMSVFSSLSWHGATLIIALIFTLYILVKKLIQLKRHHQDLAQLTSFSKPLTRGVFEIELAESSAFTAGFIDKKCFITSGMLKEMTDEEIAVILGHERAHAKMNDPLKKWLFSIFTAFFIPSLAAHLKLHMTLAMEQAADNAVVNNDITSTFVASTLVKAARLNALYSPVKNNELVANFGADVLEQRVYFLLGQLNLKPVNKMLTVVLVIFILAVCFSSIDGVHHLIETVLSH</sequence>
<keyword evidence="2" id="KW-0479">Metal-binding</keyword>
<comment type="cofactor">
    <cofactor evidence="6">
        <name>Zn(2+)</name>
        <dbReference type="ChEBI" id="CHEBI:29105"/>
    </cofactor>
    <text evidence="6">Binds 1 zinc ion per subunit.</text>
</comment>
<dbReference type="InterPro" id="IPR001915">
    <property type="entry name" value="Peptidase_M48"/>
</dbReference>
<feature type="domain" description="Peptidase M48" evidence="8">
    <location>
        <begin position="120"/>
        <end position="244"/>
    </location>
</feature>
<comment type="caution">
    <text evidence="9">The sequence shown here is derived from an EMBL/GenBank/DDBJ whole genome shotgun (WGS) entry which is preliminary data.</text>
</comment>
<feature type="transmembrane region" description="Helical" evidence="7">
    <location>
        <begin position="6"/>
        <end position="27"/>
    </location>
</feature>
<dbReference type="AlphaFoldDB" id="A0A099KM44"/>
<dbReference type="PANTHER" id="PTHR34978">
    <property type="entry name" value="POSSIBLE SENSOR-TRANSDUCER PROTEIN BLAR"/>
    <property type="match status" value="1"/>
</dbReference>
<evidence type="ECO:0000256" key="7">
    <source>
        <dbReference type="SAM" id="Phobius"/>
    </source>
</evidence>
<feature type="transmembrane region" description="Helical" evidence="7">
    <location>
        <begin position="48"/>
        <end position="72"/>
    </location>
</feature>
<keyword evidence="3 6" id="KW-0378">Hydrolase</keyword>
<feature type="transmembrane region" description="Helical" evidence="7">
    <location>
        <begin position="92"/>
        <end position="115"/>
    </location>
</feature>
<dbReference type="GO" id="GO:0006508">
    <property type="term" value="P:proteolysis"/>
    <property type="evidence" value="ECO:0007669"/>
    <property type="project" value="UniProtKB-KW"/>
</dbReference>
<keyword evidence="5 6" id="KW-0482">Metalloprotease</keyword>
<evidence type="ECO:0000256" key="2">
    <source>
        <dbReference type="ARBA" id="ARBA00022723"/>
    </source>
</evidence>
<organism evidence="9 10">
    <name type="scientific">Colwellia psychrerythraea</name>
    <name type="common">Vibrio psychroerythus</name>
    <dbReference type="NCBI Taxonomy" id="28229"/>
    <lineage>
        <taxon>Bacteria</taxon>
        <taxon>Pseudomonadati</taxon>
        <taxon>Pseudomonadota</taxon>
        <taxon>Gammaproteobacteria</taxon>
        <taxon>Alteromonadales</taxon>
        <taxon>Colwelliaceae</taxon>
        <taxon>Colwellia</taxon>
    </lineage>
</organism>
<evidence type="ECO:0000256" key="5">
    <source>
        <dbReference type="ARBA" id="ARBA00023049"/>
    </source>
</evidence>
<keyword evidence="1 6" id="KW-0645">Protease</keyword>
<keyword evidence="7" id="KW-0472">Membrane</keyword>
<dbReference type="InterPro" id="IPR052173">
    <property type="entry name" value="Beta-lactam_resp_regulator"/>
</dbReference>
<dbReference type="EMBL" id="JQEC01000044">
    <property type="protein sequence ID" value="KGJ90997.1"/>
    <property type="molecule type" value="Genomic_DNA"/>
</dbReference>
<gene>
    <name evidence="9" type="ORF">GAB14E_0661</name>
</gene>
<dbReference type="Gene3D" id="3.30.2010.10">
    <property type="entry name" value="Metalloproteases ('zincins'), catalytic domain"/>
    <property type="match status" value="1"/>
</dbReference>
<keyword evidence="4 6" id="KW-0862">Zinc</keyword>
<name>A0A099KM44_COLPS</name>
<keyword evidence="7" id="KW-0812">Transmembrane</keyword>
<accession>A0A099KM44</accession>
<dbReference type="GO" id="GO:0004222">
    <property type="term" value="F:metalloendopeptidase activity"/>
    <property type="evidence" value="ECO:0007669"/>
    <property type="project" value="InterPro"/>
</dbReference>
<dbReference type="CDD" id="cd07326">
    <property type="entry name" value="M56_BlaR1_MecR1_like"/>
    <property type="match status" value="1"/>
</dbReference>
<dbReference type="OrthoDB" id="7057814at2"/>
<keyword evidence="7" id="KW-1133">Transmembrane helix</keyword>
<evidence type="ECO:0000313" key="10">
    <source>
        <dbReference type="Proteomes" id="UP000029868"/>
    </source>
</evidence>
<dbReference type="Proteomes" id="UP000029868">
    <property type="component" value="Unassembled WGS sequence"/>
</dbReference>
<evidence type="ECO:0000256" key="1">
    <source>
        <dbReference type="ARBA" id="ARBA00022670"/>
    </source>
</evidence>
<dbReference type="RefSeq" id="WP_033083302.1">
    <property type="nucleotide sequence ID" value="NZ_JQEC01000044.1"/>
</dbReference>
<dbReference type="GO" id="GO:0046872">
    <property type="term" value="F:metal ion binding"/>
    <property type="evidence" value="ECO:0007669"/>
    <property type="project" value="UniProtKB-KW"/>
</dbReference>
<dbReference type="PANTHER" id="PTHR34978:SF3">
    <property type="entry name" value="SLR0241 PROTEIN"/>
    <property type="match status" value="1"/>
</dbReference>